<dbReference type="GeneID" id="94197272"/>
<sequence>MRTYRGTREGDLDVLVGGAGEQHVFGLQVGVNQPVLLQEGEALEELEGDLLDVGHEEALVVVALHEVVERVAQVLKDQAHDAVLVEEVAVEDHAVAVPARVHAVDVVQNVHLDLGGADVLRDVAHHLDGEPLAVLLAEQHAAEGAVADLVQHLVVAQAHTRHPLEVDDAVGGALLAPPAGAAAGTGVAAAAAALGVGPPMVMVVALGGRGVATAPVAAARAAAVAVALVGGAAKMTGVVAARAARAGRAVGGVRAAAPQVAHANRGRPGARGGVGAATAGGAAAPVVAAAAAVVAVRAGLAVAADARGVARRGPTTAAGAAPAIHLINYFLHINRRRGRGGNGGGITRVCAETRLGTLTCRDRRTRRRDSGLARKRTSSCASRGRALMPGTAEQSKRNSGWRTHSGISKGCRGGAEYREVGDGEAVGGFKRHEDDAIGECVDELWHSDERMAEVVQDALENAAESYERVRKKGLRDGLELTEAVDRELIATAWKQAFTKSLIKFAVPALQALCARKARCGDRLALSVENITDLEPETIYSLINDHVGVVRNYVSVDVGLVGFGAVGNTRQGPGITRELEFMQFNGVFCKVGGRGRRADACRTLSRVRLTRTARPCHIVRAGRAHGRRARENQAAQGRGGVRCGVHGALYRKHWLQCAGAHRTGRFGRGADAAAGSGHAHHHEKQCTIRVEARGREAVYAQRVDHWLPLTLGPKERGRGWGVAWCARPVRCKRKHTVLKRKFMLAGCDWGSAGISYYSAPLADLDALGLVLVPVDPGVLLPDADFAHDAVELLAAQVVAIGEDERSCWWKPGRGGEGRDDVGAEHVLQVRRRMRCEALVR</sequence>
<protein>
    <submittedName>
        <fullName evidence="2">Hypoxia inducible factor prolyl hydroxylase, putative</fullName>
    </submittedName>
</protein>
<proteinExistence type="predicted"/>
<dbReference type="AlphaFoldDB" id="A0AAV4LZZ5"/>
<organism evidence="2 3">
    <name type="scientific">Babesia caballi</name>
    <dbReference type="NCBI Taxonomy" id="5871"/>
    <lineage>
        <taxon>Eukaryota</taxon>
        <taxon>Sar</taxon>
        <taxon>Alveolata</taxon>
        <taxon>Apicomplexa</taxon>
        <taxon>Aconoidasida</taxon>
        <taxon>Piroplasmida</taxon>
        <taxon>Babesiidae</taxon>
        <taxon>Babesia</taxon>
    </lineage>
</organism>
<dbReference type="RefSeq" id="XP_067717860.1">
    <property type="nucleotide sequence ID" value="XM_067861759.1"/>
</dbReference>
<evidence type="ECO:0000256" key="1">
    <source>
        <dbReference type="SAM" id="MobiDB-lite"/>
    </source>
</evidence>
<comment type="caution">
    <text evidence="2">The sequence shown here is derived from an EMBL/GenBank/DDBJ whole genome shotgun (WGS) entry which is preliminary data.</text>
</comment>
<accession>A0AAV4LZZ5</accession>
<keyword evidence="3" id="KW-1185">Reference proteome</keyword>
<dbReference type="Proteomes" id="UP001497744">
    <property type="component" value="Unassembled WGS sequence"/>
</dbReference>
<reference evidence="2 3" key="1">
    <citation type="submission" date="2021-06" db="EMBL/GenBank/DDBJ databases">
        <title>Genome sequence of Babesia caballi.</title>
        <authorList>
            <person name="Yamagishi J."/>
            <person name="Kidaka T."/>
            <person name="Ochi A."/>
        </authorList>
    </citation>
    <scope>NUCLEOTIDE SEQUENCE [LARGE SCALE GENOMIC DNA]</scope>
    <source>
        <strain evidence="2">USDA-D6B2</strain>
    </source>
</reference>
<feature type="region of interest" description="Disordered" evidence="1">
    <location>
        <begin position="365"/>
        <end position="405"/>
    </location>
</feature>
<name>A0AAV4LZZ5_BABCB</name>
<evidence type="ECO:0000313" key="3">
    <source>
        <dbReference type="Proteomes" id="UP001497744"/>
    </source>
</evidence>
<evidence type="ECO:0000313" key="2">
    <source>
        <dbReference type="EMBL" id="GIX65791.1"/>
    </source>
</evidence>
<feature type="compositionally biased region" description="Basic residues" evidence="1">
    <location>
        <begin position="365"/>
        <end position="377"/>
    </location>
</feature>
<dbReference type="EMBL" id="BPLF01000005">
    <property type="protein sequence ID" value="GIX65791.1"/>
    <property type="molecule type" value="Genomic_DNA"/>
</dbReference>
<gene>
    <name evidence="2" type="ORF">BcabD6B2_52260</name>
</gene>